<dbReference type="PANTHER" id="PTHR10146:SF14">
    <property type="entry name" value="PYRIDOXAL PHOSPHATE HOMEOSTASIS PROTEIN"/>
    <property type="match status" value="1"/>
</dbReference>
<evidence type="ECO:0000259" key="4">
    <source>
        <dbReference type="Pfam" id="PF01168"/>
    </source>
</evidence>
<protein>
    <recommendedName>
        <fullName evidence="2">Pyridoxal phosphate homeostasis protein</fullName>
        <shortName evidence="2">PLP homeostasis protein</shortName>
    </recommendedName>
</protein>
<name>A0ABX2Q6H9_9BACT</name>
<dbReference type="HAMAP" id="MF_02087">
    <property type="entry name" value="PLP_homeostasis"/>
    <property type="match status" value="1"/>
</dbReference>
<comment type="similarity">
    <text evidence="2 3">Belongs to the pyridoxal phosphate-binding protein YggS/PROSC family.</text>
</comment>
<accession>A0ABX2Q6H9</accession>
<evidence type="ECO:0000256" key="1">
    <source>
        <dbReference type="ARBA" id="ARBA00022898"/>
    </source>
</evidence>
<dbReference type="EMBL" id="JABKAV010000027">
    <property type="protein sequence ID" value="NVO85362.1"/>
    <property type="molecule type" value="Genomic_DNA"/>
</dbReference>
<feature type="domain" description="Alanine racemase N-terminal" evidence="4">
    <location>
        <begin position="3"/>
        <end position="219"/>
    </location>
</feature>
<proteinExistence type="inferred from homology"/>
<comment type="function">
    <text evidence="2">Pyridoxal 5'-phosphate (PLP)-binding protein, which is involved in PLP homeostasis.</text>
</comment>
<dbReference type="RefSeq" id="WP_176900028.1">
    <property type="nucleotide sequence ID" value="NZ_JABKAV010000027.1"/>
</dbReference>
<keyword evidence="1 2" id="KW-0663">Pyridoxal phosphate</keyword>
<dbReference type="Pfam" id="PF01168">
    <property type="entry name" value="Ala_racemase_N"/>
    <property type="match status" value="1"/>
</dbReference>
<dbReference type="Proteomes" id="UP000626554">
    <property type="component" value="Unassembled WGS sequence"/>
</dbReference>
<sequence>MSIAENLNRIEATLTGTNARLVAVTKTHPIGLLQEAYDAGGRLFGENRAQEMAEKQPQLPDDVQWHLIGQLQTNKVKYIAGFVHTVQSVDSLKLLLEMEKQAAKHDRVIEGLLQFHIADEDTKTGLTLSEAEEILRSEEYRALRHVRLTGVMGIATNTDDEDQVRREFRQLRGYFDKLQALYFAGESTFREVSMGMSADYALAVREGSTLIRVGSAIFGRR</sequence>
<evidence type="ECO:0000256" key="2">
    <source>
        <dbReference type="HAMAP-Rule" id="MF_02087"/>
    </source>
</evidence>
<dbReference type="NCBIfam" id="TIGR00044">
    <property type="entry name" value="YggS family pyridoxal phosphate-dependent enzyme"/>
    <property type="match status" value="1"/>
</dbReference>
<dbReference type="InterPro" id="IPR029066">
    <property type="entry name" value="PLP-binding_barrel"/>
</dbReference>
<evidence type="ECO:0000256" key="3">
    <source>
        <dbReference type="RuleBase" id="RU004514"/>
    </source>
</evidence>
<organism evidence="5 6">
    <name type="scientific">Hymenobacter terrestris</name>
    <dbReference type="NCBI Taxonomy" id="2748310"/>
    <lineage>
        <taxon>Bacteria</taxon>
        <taxon>Pseudomonadati</taxon>
        <taxon>Bacteroidota</taxon>
        <taxon>Cytophagia</taxon>
        <taxon>Cytophagales</taxon>
        <taxon>Hymenobacteraceae</taxon>
        <taxon>Hymenobacter</taxon>
    </lineage>
</organism>
<dbReference type="PIRSF" id="PIRSF004848">
    <property type="entry name" value="YBL036c_PLPDEIII"/>
    <property type="match status" value="1"/>
</dbReference>
<evidence type="ECO:0000313" key="5">
    <source>
        <dbReference type="EMBL" id="NVO85362.1"/>
    </source>
</evidence>
<dbReference type="InterPro" id="IPR011078">
    <property type="entry name" value="PyrdxlP_homeostasis"/>
</dbReference>
<dbReference type="InterPro" id="IPR001608">
    <property type="entry name" value="Ala_racemase_N"/>
</dbReference>
<gene>
    <name evidence="5" type="ORF">HW556_10770</name>
</gene>
<keyword evidence="6" id="KW-1185">Reference proteome</keyword>
<dbReference type="Gene3D" id="3.20.20.10">
    <property type="entry name" value="Alanine racemase"/>
    <property type="match status" value="1"/>
</dbReference>
<comment type="caution">
    <text evidence="5">The sequence shown here is derived from an EMBL/GenBank/DDBJ whole genome shotgun (WGS) entry which is preliminary data.</text>
</comment>
<reference evidence="5 6" key="1">
    <citation type="submission" date="2020-05" db="EMBL/GenBank/DDBJ databases">
        <title>Hymenobacter terrestris sp. nov. and Hymenobacter lapidiphilus sp. nov., isolated from regoliths in Antarctica.</title>
        <authorList>
            <person name="Sedlacek I."/>
            <person name="Pantucek R."/>
            <person name="Zeman M."/>
            <person name="Holochova P."/>
            <person name="Kralova S."/>
            <person name="Stankova E."/>
            <person name="Sedo O."/>
            <person name="Micenkova L."/>
            <person name="Svec P."/>
            <person name="Gupta V."/>
            <person name="Sood U."/>
            <person name="Korpole U.S."/>
            <person name="Lal R."/>
        </authorList>
    </citation>
    <scope>NUCLEOTIDE SEQUENCE [LARGE SCALE GENOMIC DNA]</scope>
    <source>
        <strain evidence="5 6">P5252</strain>
    </source>
</reference>
<dbReference type="SUPFAM" id="SSF51419">
    <property type="entry name" value="PLP-binding barrel"/>
    <property type="match status" value="1"/>
</dbReference>
<dbReference type="PANTHER" id="PTHR10146">
    <property type="entry name" value="PROLINE SYNTHETASE CO-TRANSCRIBED BACTERIAL HOMOLOG PROTEIN"/>
    <property type="match status" value="1"/>
</dbReference>
<feature type="modified residue" description="N6-(pyridoxal phosphate)lysine" evidence="2">
    <location>
        <position position="26"/>
    </location>
</feature>
<dbReference type="CDD" id="cd00635">
    <property type="entry name" value="PLPDE_III_YBL036c_like"/>
    <property type="match status" value="1"/>
</dbReference>
<evidence type="ECO:0000313" key="6">
    <source>
        <dbReference type="Proteomes" id="UP000626554"/>
    </source>
</evidence>